<reference evidence="1" key="1">
    <citation type="journal article" date="2021" name="Proc. Natl. Acad. Sci. U.S.A.">
        <title>A Catalog of Tens of Thousands of Viruses from Human Metagenomes Reveals Hidden Associations with Chronic Diseases.</title>
        <authorList>
            <person name="Tisza M.J."/>
            <person name="Buck C.B."/>
        </authorList>
    </citation>
    <scope>NUCLEOTIDE SEQUENCE</scope>
    <source>
        <strain evidence="1">CtgN495</strain>
    </source>
</reference>
<sequence length="59" mass="6973">MKSKKKGFLTCDICGKDFIKVYDSIYQFPFKGKMCHFCSYTCYRVGQETKERLKNEKDG</sequence>
<organism evidence="1">
    <name type="scientific">Siphoviridae sp. ctgN495</name>
    <dbReference type="NCBI Taxonomy" id="2825608"/>
    <lineage>
        <taxon>Viruses</taxon>
        <taxon>Duplodnaviria</taxon>
        <taxon>Heunggongvirae</taxon>
        <taxon>Uroviricota</taxon>
        <taxon>Caudoviricetes</taxon>
    </lineage>
</organism>
<dbReference type="EMBL" id="BK016063">
    <property type="protein sequence ID" value="DAF92169.1"/>
    <property type="molecule type" value="Genomic_DNA"/>
</dbReference>
<protein>
    <submittedName>
        <fullName evidence="1">Uncharacterized protein</fullName>
    </submittedName>
</protein>
<name>A0A8S5UCH5_9CAUD</name>
<accession>A0A8S5UCH5</accession>
<proteinExistence type="predicted"/>
<evidence type="ECO:0000313" key="1">
    <source>
        <dbReference type="EMBL" id="DAF92169.1"/>
    </source>
</evidence>